<dbReference type="Proteomes" id="UP000019335">
    <property type="component" value="Chromosome 3"/>
</dbReference>
<organism evidence="2 3">
    <name type="scientific">Nannochloropsis gaditana</name>
    <dbReference type="NCBI Taxonomy" id="72520"/>
    <lineage>
        <taxon>Eukaryota</taxon>
        <taxon>Sar</taxon>
        <taxon>Stramenopiles</taxon>
        <taxon>Ochrophyta</taxon>
        <taxon>Eustigmatophyceae</taxon>
        <taxon>Eustigmatales</taxon>
        <taxon>Monodopsidaceae</taxon>
        <taxon>Nannochloropsis</taxon>
    </lineage>
</organism>
<keyword evidence="3" id="KW-1185">Reference proteome</keyword>
<feature type="signal peptide" evidence="1">
    <location>
        <begin position="1"/>
        <end position="35"/>
    </location>
</feature>
<dbReference type="EMBL" id="AZIL01000178">
    <property type="protein sequence ID" value="EWM29091.1"/>
    <property type="molecule type" value="Genomic_DNA"/>
</dbReference>
<dbReference type="PANTHER" id="PTHR31354:SF2">
    <property type="entry name" value="OS01G0793500 PROTEIN"/>
    <property type="match status" value="1"/>
</dbReference>
<dbReference type="AlphaFoldDB" id="W7U8F8"/>
<evidence type="ECO:0000256" key="1">
    <source>
        <dbReference type="SAM" id="SignalP"/>
    </source>
</evidence>
<reference evidence="2 3" key="1">
    <citation type="journal article" date="2014" name="Mol. Plant">
        <title>Chromosome Scale Genome Assembly and Transcriptome Profiling of Nannochloropsis gaditana in Nitrogen Depletion.</title>
        <authorList>
            <person name="Corteggiani Carpinelli E."/>
            <person name="Telatin A."/>
            <person name="Vitulo N."/>
            <person name="Forcato C."/>
            <person name="D'Angelo M."/>
            <person name="Schiavon R."/>
            <person name="Vezzi A."/>
            <person name="Giacometti G.M."/>
            <person name="Morosinotto T."/>
            <person name="Valle G."/>
        </authorList>
    </citation>
    <scope>NUCLEOTIDE SEQUENCE [LARGE SCALE GENOMIC DNA]</scope>
    <source>
        <strain evidence="2 3">B-31</strain>
    </source>
</reference>
<feature type="chain" id="PRO_5004901665" evidence="1">
    <location>
        <begin position="36"/>
        <end position="667"/>
    </location>
</feature>
<evidence type="ECO:0000313" key="3">
    <source>
        <dbReference type="Proteomes" id="UP000019335"/>
    </source>
</evidence>
<gene>
    <name evidence="2" type="ORF">Naga_100024g11</name>
</gene>
<accession>W7U8F8</accession>
<dbReference type="PANTHER" id="PTHR31354">
    <property type="entry name" value="OS01G0793500 PROTEIN"/>
    <property type="match status" value="1"/>
</dbReference>
<proteinExistence type="predicted"/>
<protein>
    <submittedName>
        <fullName evidence="2">Uncharacterized protein</fullName>
    </submittedName>
</protein>
<sequence>MAVHWFAKLLLRRRLSSSFFLSACVMLLALQSSTAVPVSLPSWATALQECVYERQRQLQGQIFGVDDFVALRDKLISEILLWGKSTPEVMQTRLAYPYFAFLPNLKGIISTTSAPSMEPAITPTMSPGMDGVSGRSVHGEEASTSTGMNWTHPVSLRVQGGCFESTAFRYYAGTRQVEIDAGRPSSPGCSDFYMLATTSSFHLEHVTRRGRYLVEWPLPADQSDAERWDEAAKGIRVFLFATTVEETWQSVFQTAALFEPVLTQDVSERAAARNAKFLKDYAGFVFEKLESNGPAEEEEVSVQVERRRMLEDDEGTHKVPLRLRTREAEALTSPLLAIPLREFGQGRAAVIEESEVGNGDLFGVLRMDGLDPMLAWGMGATTGHMTTALWMATGEGDAEEEALYIVESQVKSSYWPQNNVQRTPFRQWMQWADAAGYNVLYVPLSDEARAAFDVEKARAWFREMEGLAYGYHSLLWGWVDTERENYPCLPPGFDRCLEWAFLEVAFALIDRHVPAIATLLWSEAFNKRVGTEGLTTSEVWMRANLSLSLPSSAVPGIVEEDVWLYHTSRERREGGREEVLGRAMVCCVFVCGIWKAAGLFGEASEEINCGELTNADDVMLALFRGDMRQILGKWKMFLPSFNFKKPFPHMDEKCPSLGPAYQQPLDC</sequence>
<comment type="caution">
    <text evidence="2">The sequence shown here is derived from an EMBL/GenBank/DDBJ whole genome shotgun (WGS) entry which is preliminary data.</text>
</comment>
<dbReference type="OrthoDB" id="1847654at2759"/>
<keyword evidence="1" id="KW-0732">Signal</keyword>
<evidence type="ECO:0000313" key="2">
    <source>
        <dbReference type="EMBL" id="EWM29091.1"/>
    </source>
</evidence>
<name>W7U8F8_9STRA</name>